<keyword evidence="5" id="KW-1185">Reference proteome</keyword>
<dbReference type="Proteomes" id="UP001243009">
    <property type="component" value="Unassembled WGS sequence"/>
</dbReference>
<dbReference type="EMBL" id="JAUTWS010000062">
    <property type="protein sequence ID" value="MDO9712890.1"/>
    <property type="molecule type" value="Genomic_DNA"/>
</dbReference>
<dbReference type="InterPro" id="IPR025295">
    <property type="entry name" value="eCIS_core_dom"/>
</dbReference>
<comment type="caution">
    <text evidence="4">The sequence shown here is derived from an EMBL/GenBank/DDBJ whole genome shotgun (WGS) entry which is preliminary data.</text>
</comment>
<dbReference type="Pfam" id="PF13699">
    <property type="entry name" value="eCIS_core"/>
    <property type="match status" value="1"/>
</dbReference>
<protein>
    <submittedName>
        <fullName evidence="4">DUF4157 domain-containing protein</fullName>
    </submittedName>
</protein>
<organism evidence="4 5">
    <name type="scientific">Paracraurococcus lichenis</name>
    <dbReference type="NCBI Taxonomy" id="3064888"/>
    <lineage>
        <taxon>Bacteria</taxon>
        <taxon>Pseudomonadati</taxon>
        <taxon>Pseudomonadota</taxon>
        <taxon>Alphaproteobacteria</taxon>
        <taxon>Acetobacterales</taxon>
        <taxon>Roseomonadaceae</taxon>
        <taxon>Paracraurococcus</taxon>
    </lineage>
</organism>
<feature type="transmembrane region" description="Helical" evidence="2">
    <location>
        <begin position="523"/>
        <end position="542"/>
    </location>
</feature>
<evidence type="ECO:0000313" key="4">
    <source>
        <dbReference type="EMBL" id="MDO9712890.1"/>
    </source>
</evidence>
<evidence type="ECO:0000256" key="1">
    <source>
        <dbReference type="SAM" id="MobiDB-lite"/>
    </source>
</evidence>
<dbReference type="RefSeq" id="WP_305107752.1">
    <property type="nucleotide sequence ID" value="NZ_JAUTWS010000062.1"/>
</dbReference>
<keyword evidence="2" id="KW-1133">Transmembrane helix</keyword>
<evidence type="ECO:0000259" key="3">
    <source>
        <dbReference type="Pfam" id="PF13699"/>
    </source>
</evidence>
<feature type="transmembrane region" description="Helical" evidence="2">
    <location>
        <begin position="477"/>
        <end position="503"/>
    </location>
</feature>
<sequence length="824" mass="85923">MSGPVASRQAAQRSEAAPAARNSPAAPPAPALEFAGNLAIQSLLRSGITRAKLTVSQPNDPDEREADRVADAAVSGAPSTLVRCKCASCAAGVPCGQCDEETPVRLKGNGAQPTPSAAAAMPALSFLGSGGRPLPRETRRGFETKLGADLSGVRIHDGPAAAQAASALNARAFTVGSDIAFAPGQFAPSTRSGQHLLAHELAHTLQPARGSSVPARRSWYDPFVDAAEWVGGKVEAGASAAWSGTKWVGGKLNSAGRWVYNTAEDKLKAAYHCAKGIGSSLFAPISLDMLAAPQNLSLAEVTGHSKPGAEDAPTGVLNTVLDVVGHPCVQMLPGAGLLLGGVKVLKGSADLLELAWDIYKNPDPYMERIRASLTGMISGAADKARSLATAIASNENVGCILRHLNPKLQYMAENWWPILKEMAWELIWPWPGVGKDFGMIWHKIKSLGSNLWDLEFNRAADDAFSILRHLNSAAGRLYGWFLIGAVLAGAILGGIGGAAAGGAGAIPGAALGAASGFAFASEVGYGLLLATLAIEGASIYKASYNLSRSDRLPKERECDCELISSSSLTIGVCGAMVLLGGLAARFAKAIIQRVGNRLFNPEILAPLERGRLVEARIAMGELIRARFRAAAIRITDRLTARGLFRGEGNFPGIDLARDAQITIRGQQGQVIADTAGLQNAMRNGESITIDIAGGDLVSVKSRGGADVAAAVEEDIAQLANFGATPRRIPSFTAGVRQARVTITNPAARTLTVAYEPGSLTTAEIANLRVTAAQNGVTLDLRAGIPPDPRLVTPIESMPDILAEIATLATEVSDTQQPGAEECKL</sequence>
<feature type="transmembrane region" description="Helical" evidence="2">
    <location>
        <begin position="562"/>
        <end position="584"/>
    </location>
</feature>
<keyword evidence="2" id="KW-0812">Transmembrane</keyword>
<gene>
    <name evidence="4" type="ORF">Q7A36_31470</name>
</gene>
<accession>A0ABT9EAE7</accession>
<name>A0ABT9EAE7_9PROT</name>
<keyword evidence="2" id="KW-0472">Membrane</keyword>
<evidence type="ECO:0000313" key="5">
    <source>
        <dbReference type="Proteomes" id="UP001243009"/>
    </source>
</evidence>
<feature type="domain" description="eCIS core" evidence="3">
    <location>
        <begin position="133"/>
        <end position="210"/>
    </location>
</feature>
<reference evidence="4 5" key="1">
    <citation type="submission" date="2023-08" db="EMBL/GenBank/DDBJ databases">
        <title>The draft genome sequence of Paracraurococcus sp. LOR1-02.</title>
        <authorList>
            <person name="Kingkaew E."/>
            <person name="Tanasupawat S."/>
        </authorList>
    </citation>
    <scope>NUCLEOTIDE SEQUENCE [LARGE SCALE GENOMIC DNA]</scope>
    <source>
        <strain evidence="4 5">LOR1-02</strain>
    </source>
</reference>
<feature type="region of interest" description="Disordered" evidence="1">
    <location>
        <begin position="1"/>
        <end position="31"/>
    </location>
</feature>
<feature type="compositionally biased region" description="Low complexity" evidence="1">
    <location>
        <begin position="1"/>
        <end position="24"/>
    </location>
</feature>
<proteinExistence type="predicted"/>
<evidence type="ECO:0000256" key="2">
    <source>
        <dbReference type="SAM" id="Phobius"/>
    </source>
</evidence>